<feature type="compositionally biased region" description="Basic and acidic residues" evidence="1">
    <location>
        <begin position="122"/>
        <end position="140"/>
    </location>
</feature>
<evidence type="ECO:0000256" key="1">
    <source>
        <dbReference type="SAM" id="MobiDB-lite"/>
    </source>
</evidence>
<feature type="region of interest" description="Disordered" evidence="1">
    <location>
        <begin position="1"/>
        <end position="32"/>
    </location>
</feature>
<dbReference type="InParanoid" id="A0A2Y9GSU2"/>
<sequence>MEHPREPKKPLLGRRSRSLDRSHGPKKDSESWDCQCLSVPILTTPYRRVLHRTASDGTRCPQGPAQSVEAQGTMAIALSLEETREFLPSDQRPPQDTKKDKAQRRGQQGWLKIFINFFLRTGPEEPKEKGSRKAKGKEGLPKPAESPGAPGDTAPKKKAHDKKASRKKHGHKKHVAEETKGAQDQEAEGQETGLPKMAVAPRSEEADLGPAPRGGEGSDIHQSLFIEDEGPGASEISSQDTGHLLEEKLKTLDKETIISMIVELLQRVGDQWEEEHLQAPRPEVVPQNPVPAVRKKSQEKKSSLKRAFSYKKHSSEEPKRVGPADVSSPESWPLRRPNFLPLWGGGHQPSASSSPGSEEPHVQEALSADSGAPSSFELAAQAGSQGPEEDLQMNRALEFQEFIQKIITLLQDAEAQWGEKQLQVQEPEVAVENLSPSCRRKSHEKKSSFRKAYSHKKRGSKEPKRAGAAGAASPESRPHKRPSFLPMCMGGHQPSTSSSLDLDDAEFQESSPAEGTPVGSSEAPPKTRGHKPEEGLQPDEVFESKELIIQGLVDLLQEVDDQLGEQIRRHPSFKRFLHKLSDSSLRKLAATLQSRKAHPAEPDRDLTKGPYHFAFGPSNKFAGNNSHAVLSLMGLCSGHSQHSYTHLLCQVAQQNIASLEIQSPD</sequence>
<organism evidence="2 3">
    <name type="scientific">Neomonachus schauinslandi</name>
    <name type="common">Hawaiian monk seal</name>
    <name type="synonym">Monachus schauinslandi</name>
    <dbReference type="NCBI Taxonomy" id="29088"/>
    <lineage>
        <taxon>Eukaryota</taxon>
        <taxon>Metazoa</taxon>
        <taxon>Chordata</taxon>
        <taxon>Craniata</taxon>
        <taxon>Vertebrata</taxon>
        <taxon>Euteleostomi</taxon>
        <taxon>Mammalia</taxon>
        <taxon>Eutheria</taxon>
        <taxon>Laurasiatheria</taxon>
        <taxon>Carnivora</taxon>
        <taxon>Caniformia</taxon>
        <taxon>Pinnipedia</taxon>
        <taxon>Phocidae</taxon>
        <taxon>Monachinae</taxon>
        <taxon>Monachini</taxon>
        <taxon>Neomonachus</taxon>
    </lineage>
</organism>
<evidence type="ECO:0000313" key="3">
    <source>
        <dbReference type="RefSeq" id="XP_021540314.1"/>
    </source>
</evidence>
<dbReference type="RefSeq" id="XP_021540314.1">
    <property type="nucleotide sequence ID" value="XM_021684639.1"/>
</dbReference>
<reference evidence="3" key="1">
    <citation type="submission" date="2025-08" db="UniProtKB">
        <authorList>
            <consortium name="RefSeq"/>
        </authorList>
    </citation>
    <scope>IDENTIFICATION</scope>
    <source>
        <tissue evidence="3">Blood</tissue>
    </source>
</reference>
<feature type="region of interest" description="Disordered" evidence="1">
    <location>
        <begin position="421"/>
        <end position="539"/>
    </location>
</feature>
<dbReference type="Proteomes" id="UP000248481">
    <property type="component" value="Chromosome 8"/>
</dbReference>
<accession>A0A2Y9GSU2</accession>
<protein>
    <submittedName>
        <fullName evidence="3">LOW QUALITY PROTEIN: protein BNIP5</fullName>
    </submittedName>
</protein>
<dbReference type="Pfam" id="PF15661">
    <property type="entry name" value="CF222"/>
    <property type="match status" value="1"/>
</dbReference>
<name>A0A2Y9GSU2_NEOSC</name>
<dbReference type="KEGG" id="nsu:110575650"/>
<feature type="compositionally biased region" description="Basic and acidic residues" evidence="1">
    <location>
        <begin position="17"/>
        <end position="30"/>
    </location>
</feature>
<dbReference type="InterPro" id="IPR031362">
    <property type="entry name" value="BNIP5"/>
</dbReference>
<feature type="region of interest" description="Disordered" evidence="1">
    <location>
        <begin position="275"/>
        <end position="393"/>
    </location>
</feature>
<dbReference type="STRING" id="29088.A0A2Y9GSU2"/>
<feature type="region of interest" description="Disordered" evidence="1">
    <location>
        <begin position="121"/>
        <end position="241"/>
    </location>
</feature>
<dbReference type="CTD" id="389384"/>
<evidence type="ECO:0000313" key="2">
    <source>
        <dbReference type="Proteomes" id="UP000248481"/>
    </source>
</evidence>
<feature type="compositionally biased region" description="Basic residues" evidence="1">
    <location>
        <begin position="156"/>
        <end position="174"/>
    </location>
</feature>
<dbReference type="PANTHER" id="PTHR22435:SF0">
    <property type="entry name" value="PROTEIN BNIP5"/>
    <property type="match status" value="1"/>
</dbReference>
<feature type="compositionally biased region" description="Basic and acidic residues" evidence="1">
    <location>
        <begin position="313"/>
        <end position="322"/>
    </location>
</feature>
<feature type="region of interest" description="Disordered" evidence="1">
    <location>
        <begin position="85"/>
        <end position="106"/>
    </location>
</feature>
<feature type="compositionally biased region" description="Low complexity" evidence="1">
    <location>
        <begin position="348"/>
        <end position="357"/>
    </location>
</feature>
<feature type="compositionally biased region" description="Basic and acidic residues" evidence="1">
    <location>
        <begin position="85"/>
        <end position="100"/>
    </location>
</feature>
<gene>
    <name evidence="3" type="primary">BNIP5</name>
</gene>
<dbReference type="PANTHER" id="PTHR22435">
    <property type="entry name" value="CHROMOSOME 6 OPEN READING FRAME 222"/>
    <property type="match status" value="1"/>
</dbReference>
<keyword evidence="2" id="KW-1185">Reference proteome</keyword>
<proteinExistence type="predicted"/>
<dbReference type="AlphaFoldDB" id="A0A2Y9GSU2"/>
<feature type="compositionally biased region" description="Basic residues" evidence="1">
    <location>
        <begin position="438"/>
        <end position="459"/>
    </location>
</feature>
<dbReference type="GeneID" id="110575650"/>